<evidence type="ECO:0000313" key="2">
    <source>
        <dbReference type="EMBL" id="GAQ36310.1"/>
    </source>
</evidence>
<sequence>MHLKSIFLTLAASTTLVAAGSDYYCLMAQDGTGMIQDPYCCDSFSPTPGDSIAQQGKNCQAMDGYEWVDQCPQGGTVKCCYTIGPEFICTAEAEQNTDDD</sequence>
<comment type="caution">
    <text evidence="2">The sequence shown here is derived from an EMBL/GenBank/DDBJ whole genome shotgun (WGS) entry which is preliminary data.</text>
</comment>
<dbReference type="PaxDb" id="5061-CADANGAP00001062"/>
<keyword evidence="1" id="KW-0732">Signal</keyword>
<evidence type="ECO:0000313" key="3">
    <source>
        <dbReference type="Proteomes" id="UP000068243"/>
    </source>
</evidence>
<reference evidence="3" key="1">
    <citation type="journal article" date="2016" name="Genome Announc.">
        <title>Draft genome sequence of Aspergillus niger strain An76.</title>
        <authorList>
            <person name="Gong W."/>
            <person name="Cheng Z."/>
            <person name="Zhang H."/>
            <person name="Liu L."/>
            <person name="Gao P."/>
            <person name="Wang L."/>
        </authorList>
    </citation>
    <scope>NUCLEOTIDE SEQUENCE [LARGE SCALE GENOMIC DNA]</scope>
    <source>
        <strain evidence="3">An76</strain>
    </source>
</reference>
<dbReference type="VEuPathDB" id="FungiDB:M747DRAFT_96814"/>
<dbReference type="OrthoDB" id="4269539at2759"/>
<name>A0A100I8T3_ASPNG</name>
<protein>
    <submittedName>
        <fullName evidence="2">Similar to An01g10940</fullName>
    </submittedName>
</protein>
<evidence type="ECO:0000256" key="1">
    <source>
        <dbReference type="SAM" id="SignalP"/>
    </source>
</evidence>
<proteinExistence type="predicted"/>
<dbReference type="OMA" id="ACCYTIG"/>
<dbReference type="EMBL" id="BCMY01000002">
    <property type="protein sequence ID" value="GAQ36310.1"/>
    <property type="molecule type" value="Genomic_DNA"/>
</dbReference>
<feature type="chain" id="PRO_5007087232" evidence="1">
    <location>
        <begin position="20"/>
        <end position="100"/>
    </location>
</feature>
<feature type="signal peptide" evidence="1">
    <location>
        <begin position="1"/>
        <end position="19"/>
    </location>
</feature>
<accession>A0A100I8T3</accession>
<dbReference type="Proteomes" id="UP000068243">
    <property type="component" value="Unassembled WGS sequence"/>
</dbReference>
<dbReference type="VEuPathDB" id="FungiDB:ATCC64974_14690"/>
<dbReference type="VEuPathDB" id="FungiDB:An01g10940"/>
<dbReference type="AlphaFoldDB" id="A0A100I8T3"/>
<organism evidence="2 3">
    <name type="scientific">Aspergillus niger</name>
    <dbReference type="NCBI Taxonomy" id="5061"/>
    <lineage>
        <taxon>Eukaryota</taxon>
        <taxon>Fungi</taxon>
        <taxon>Dikarya</taxon>
        <taxon>Ascomycota</taxon>
        <taxon>Pezizomycotina</taxon>
        <taxon>Eurotiomycetes</taxon>
        <taxon>Eurotiomycetidae</taxon>
        <taxon>Eurotiales</taxon>
        <taxon>Aspergillaceae</taxon>
        <taxon>Aspergillus</taxon>
        <taxon>Aspergillus subgen. Circumdati</taxon>
    </lineage>
</organism>
<dbReference type="VEuPathDB" id="FungiDB:ASPNIDRAFT2_1182392"/>
<gene>
    <name evidence="2" type="ORF">ABL_01601</name>
</gene>